<proteinExistence type="predicted"/>
<dbReference type="InterPro" id="IPR013083">
    <property type="entry name" value="Znf_RING/FYVE/PHD"/>
</dbReference>
<dbReference type="EMBL" id="JARJLG010000075">
    <property type="protein sequence ID" value="KAJ7752183.1"/>
    <property type="molecule type" value="Genomic_DNA"/>
</dbReference>
<evidence type="ECO:0000256" key="2">
    <source>
        <dbReference type="ARBA" id="ARBA00022771"/>
    </source>
</evidence>
<feature type="compositionally biased region" description="Low complexity" evidence="5">
    <location>
        <begin position="136"/>
        <end position="166"/>
    </location>
</feature>
<keyword evidence="2 4" id="KW-0863">Zinc-finger</keyword>
<keyword evidence="8" id="KW-1185">Reference proteome</keyword>
<sequence>MSPRKSPGLSLNLRQLEASVHALHADDDEYMQYALNLGAETPYGSVAPTPPRTPRLRLDVGAVRSRRSGLKRAVEAQVEGDCGICFEYAVAPVQTSCCAHVFCREHIDAWLTGPGSDGLCPACCAPSPLSPLAALPTLPTISPSSPSPLSSSSPSDASPDPFSPSSDSEDATDYSYPALQHAKALQARRHAPHPLSSVLGLRGALASLLRVGGCVVVVAVLAGSGRWAASGVAAA</sequence>
<dbReference type="PROSITE" id="PS50089">
    <property type="entry name" value="ZF_RING_2"/>
    <property type="match status" value="1"/>
</dbReference>
<evidence type="ECO:0000256" key="3">
    <source>
        <dbReference type="ARBA" id="ARBA00022833"/>
    </source>
</evidence>
<evidence type="ECO:0000313" key="8">
    <source>
        <dbReference type="Proteomes" id="UP001215280"/>
    </source>
</evidence>
<keyword evidence="3" id="KW-0862">Zinc</keyword>
<dbReference type="SUPFAM" id="SSF57850">
    <property type="entry name" value="RING/U-box"/>
    <property type="match status" value="1"/>
</dbReference>
<feature type="domain" description="RING-type" evidence="6">
    <location>
        <begin position="82"/>
        <end position="123"/>
    </location>
</feature>
<accession>A0AAD7J013</accession>
<dbReference type="Pfam" id="PF00097">
    <property type="entry name" value="zf-C3HC4"/>
    <property type="match status" value="1"/>
</dbReference>
<evidence type="ECO:0000256" key="1">
    <source>
        <dbReference type="ARBA" id="ARBA00022723"/>
    </source>
</evidence>
<gene>
    <name evidence="7" type="ORF">DFH07DRAFT_522637</name>
</gene>
<feature type="region of interest" description="Disordered" evidence="5">
    <location>
        <begin position="136"/>
        <end position="173"/>
    </location>
</feature>
<name>A0AAD7J013_9AGAR</name>
<reference evidence="7" key="1">
    <citation type="submission" date="2023-03" db="EMBL/GenBank/DDBJ databases">
        <title>Massive genome expansion in bonnet fungi (Mycena s.s.) driven by repeated elements and novel gene families across ecological guilds.</title>
        <authorList>
            <consortium name="Lawrence Berkeley National Laboratory"/>
            <person name="Harder C.B."/>
            <person name="Miyauchi S."/>
            <person name="Viragh M."/>
            <person name="Kuo A."/>
            <person name="Thoen E."/>
            <person name="Andreopoulos B."/>
            <person name="Lu D."/>
            <person name="Skrede I."/>
            <person name="Drula E."/>
            <person name="Henrissat B."/>
            <person name="Morin E."/>
            <person name="Kohler A."/>
            <person name="Barry K."/>
            <person name="LaButti K."/>
            <person name="Morin E."/>
            <person name="Salamov A."/>
            <person name="Lipzen A."/>
            <person name="Mereny Z."/>
            <person name="Hegedus B."/>
            <person name="Baldrian P."/>
            <person name="Stursova M."/>
            <person name="Weitz H."/>
            <person name="Taylor A."/>
            <person name="Grigoriev I.V."/>
            <person name="Nagy L.G."/>
            <person name="Martin F."/>
            <person name="Kauserud H."/>
        </authorList>
    </citation>
    <scope>NUCLEOTIDE SEQUENCE</scope>
    <source>
        <strain evidence="7">CBHHK188m</strain>
    </source>
</reference>
<dbReference type="Gene3D" id="3.30.40.10">
    <property type="entry name" value="Zinc/RING finger domain, C3HC4 (zinc finger)"/>
    <property type="match status" value="1"/>
</dbReference>
<dbReference type="InterPro" id="IPR018957">
    <property type="entry name" value="Znf_C3HC4_RING-type"/>
</dbReference>
<dbReference type="InterPro" id="IPR001841">
    <property type="entry name" value="Znf_RING"/>
</dbReference>
<comment type="caution">
    <text evidence="7">The sequence shown here is derived from an EMBL/GenBank/DDBJ whole genome shotgun (WGS) entry which is preliminary data.</text>
</comment>
<dbReference type="AlphaFoldDB" id="A0AAD7J013"/>
<evidence type="ECO:0000256" key="4">
    <source>
        <dbReference type="PROSITE-ProRule" id="PRU00175"/>
    </source>
</evidence>
<keyword evidence="1" id="KW-0479">Metal-binding</keyword>
<evidence type="ECO:0000259" key="6">
    <source>
        <dbReference type="PROSITE" id="PS50089"/>
    </source>
</evidence>
<dbReference type="GO" id="GO:0008270">
    <property type="term" value="F:zinc ion binding"/>
    <property type="evidence" value="ECO:0007669"/>
    <property type="project" value="UniProtKB-KW"/>
</dbReference>
<dbReference type="Proteomes" id="UP001215280">
    <property type="component" value="Unassembled WGS sequence"/>
</dbReference>
<evidence type="ECO:0000313" key="7">
    <source>
        <dbReference type="EMBL" id="KAJ7752183.1"/>
    </source>
</evidence>
<organism evidence="7 8">
    <name type="scientific">Mycena maculata</name>
    <dbReference type="NCBI Taxonomy" id="230809"/>
    <lineage>
        <taxon>Eukaryota</taxon>
        <taxon>Fungi</taxon>
        <taxon>Dikarya</taxon>
        <taxon>Basidiomycota</taxon>
        <taxon>Agaricomycotina</taxon>
        <taxon>Agaricomycetes</taxon>
        <taxon>Agaricomycetidae</taxon>
        <taxon>Agaricales</taxon>
        <taxon>Marasmiineae</taxon>
        <taxon>Mycenaceae</taxon>
        <taxon>Mycena</taxon>
    </lineage>
</organism>
<protein>
    <recommendedName>
        <fullName evidence="6">RING-type domain-containing protein</fullName>
    </recommendedName>
</protein>
<evidence type="ECO:0000256" key="5">
    <source>
        <dbReference type="SAM" id="MobiDB-lite"/>
    </source>
</evidence>